<comment type="caution">
    <text evidence="3">The sequence shown here is derived from an EMBL/GenBank/DDBJ whole genome shotgun (WGS) entry which is preliminary data.</text>
</comment>
<evidence type="ECO:0000256" key="1">
    <source>
        <dbReference type="SAM" id="MobiDB-lite"/>
    </source>
</evidence>
<feature type="transmembrane region" description="Helical" evidence="2">
    <location>
        <begin position="71"/>
        <end position="91"/>
    </location>
</feature>
<feature type="transmembrane region" description="Helical" evidence="2">
    <location>
        <begin position="103"/>
        <end position="127"/>
    </location>
</feature>
<keyword evidence="2" id="KW-1133">Transmembrane helix</keyword>
<evidence type="ECO:0000256" key="2">
    <source>
        <dbReference type="SAM" id="Phobius"/>
    </source>
</evidence>
<keyword evidence="4" id="KW-1185">Reference proteome</keyword>
<keyword evidence="2" id="KW-0812">Transmembrane</keyword>
<gene>
    <name evidence="3" type="ORF">PMIN01_08894</name>
</gene>
<sequence length="279" mass="29572">MGSNIVLTILRVLVVMIALSVVGAGVWARFIIQDIQNHGFIILDVANLESQNEDAAWRAFILTAIETHLRIWVAIAAGAFSTLATLLVTLSTTLPRLRLPTPFLLPLELLSSLSLATAFAATLSLALKFPVILSNSPSSSDLAAFAMLLPLTRGYAIGAGGGMVFSLTTTTSFLVQTIHRIRDSKACSFEPTASGLGMGHEYQVPAMEGGGAQSKDEEKGLAGAGAEMGGRESVQSGSGTGMGMGKRKGEKVSWPLAVAKKLDNANIRPHRPWSEMPRK</sequence>
<feature type="transmembrane region" description="Helical" evidence="2">
    <location>
        <begin position="155"/>
        <end position="175"/>
    </location>
</feature>
<evidence type="ECO:0000313" key="4">
    <source>
        <dbReference type="Proteomes" id="UP000756921"/>
    </source>
</evidence>
<dbReference type="OrthoDB" id="3779192at2759"/>
<protein>
    <submittedName>
        <fullName evidence="3">Uncharacterized protein</fullName>
    </submittedName>
</protein>
<proteinExistence type="predicted"/>
<reference evidence="3" key="1">
    <citation type="journal article" date="2020" name="Mol. Plant Microbe Interact.">
        <title>Genome Sequence of the Biocontrol Agent Coniothyrium minitans strain Conio (IMI 134523).</title>
        <authorList>
            <person name="Patel D."/>
            <person name="Shittu T.A."/>
            <person name="Baroncelli R."/>
            <person name="Muthumeenakshi S."/>
            <person name="Osborne T.H."/>
            <person name="Janganan T.K."/>
            <person name="Sreenivasaprasad S."/>
        </authorList>
    </citation>
    <scope>NUCLEOTIDE SEQUENCE</scope>
    <source>
        <strain evidence="3">Conio</strain>
    </source>
</reference>
<dbReference type="AlphaFoldDB" id="A0A9P6KNY2"/>
<feature type="region of interest" description="Disordered" evidence="1">
    <location>
        <begin position="208"/>
        <end position="279"/>
    </location>
</feature>
<dbReference type="EMBL" id="WJXW01000009">
    <property type="protein sequence ID" value="KAF9733211.1"/>
    <property type="molecule type" value="Genomic_DNA"/>
</dbReference>
<dbReference type="Proteomes" id="UP000756921">
    <property type="component" value="Unassembled WGS sequence"/>
</dbReference>
<feature type="transmembrane region" description="Helical" evidence="2">
    <location>
        <begin position="12"/>
        <end position="32"/>
    </location>
</feature>
<organism evidence="3 4">
    <name type="scientific">Paraphaeosphaeria minitans</name>
    <dbReference type="NCBI Taxonomy" id="565426"/>
    <lineage>
        <taxon>Eukaryota</taxon>
        <taxon>Fungi</taxon>
        <taxon>Dikarya</taxon>
        <taxon>Ascomycota</taxon>
        <taxon>Pezizomycotina</taxon>
        <taxon>Dothideomycetes</taxon>
        <taxon>Pleosporomycetidae</taxon>
        <taxon>Pleosporales</taxon>
        <taxon>Massarineae</taxon>
        <taxon>Didymosphaeriaceae</taxon>
        <taxon>Paraphaeosphaeria</taxon>
    </lineage>
</organism>
<keyword evidence="2" id="KW-0472">Membrane</keyword>
<accession>A0A9P6KNY2</accession>
<name>A0A9P6KNY2_9PLEO</name>
<evidence type="ECO:0000313" key="3">
    <source>
        <dbReference type="EMBL" id="KAF9733211.1"/>
    </source>
</evidence>